<dbReference type="EMBL" id="QKOE01000008">
    <property type="protein sequence ID" value="PZA16144.1"/>
    <property type="molecule type" value="Genomic_DNA"/>
</dbReference>
<dbReference type="InterPro" id="IPR029063">
    <property type="entry name" value="SAM-dependent_MTases_sf"/>
</dbReference>
<keyword evidence="3" id="KW-1185">Reference proteome</keyword>
<proteinExistence type="predicted"/>
<dbReference type="OrthoDB" id="9816424at2"/>
<dbReference type="Pfam" id="PF08241">
    <property type="entry name" value="Methyltransf_11"/>
    <property type="match status" value="1"/>
</dbReference>
<name>A0A323UUF7_9RHOO</name>
<dbReference type="SUPFAM" id="SSF53335">
    <property type="entry name" value="S-adenosyl-L-methionine-dependent methyltransferases"/>
    <property type="match status" value="1"/>
</dbReference>
<dbReference type="GO" id="GO:0008757">
    <property type="term" value="F:S-adenosylmethionine-dependent methyltransferase activity"/>
    <property type="evidence" value="ECO:0007669"/>
    <property type="project" value="InterPro"/>
</dbReference>
<dbReference type="GO" id="GO:0032259">
    <property type="term" value="P:methylation"/>
    <property type="evidence" value="ECO:0007669"/>
    <property type="project" value="UniProtKB-KW"/>
</dbReference>
<dbReference type="Gene3D" id="3.40.50.150">
    <property type="entry name" value="Vaccinia Virus protein VP39"/>
    <property type="match status" value="1"/>
</dbReference>
<gene>
    <name evidence="2" type="ORF">DNK49_12525</name>
</gene>
<organism evidence="2 3">
    <name type="scientific">Parazoarcus communis SWub3 = DSM 12120</name>
    <dbReference type="NCBI Taxonomy" id="1121029"/>
    <lineage>
        <taxon>Bacteria</taxon>
        <taxon>Pseudomonadati</taxon>
        <taxon>Pseudomonadota</taxon>
        <taxon>Betaproteobacteria</taxon>
        <taxon>Rhodocyclales</taxon>
        <taxon>Zoogloeaceae</taxon>
        <taxon>Parazoarcus</taxon>
    </lineage>
</organism>
<sequence length="222" mass="24905">MHPSALENGRLFFQTYVHQACHVLEIGAQDVNGSLRQLAPPGCDYVGLDFVEGPGVDVVLEDPYTLPFADCSADVVVSSSCFEHVEFFWLMFNEVLRVLKPAGLFYLNAPSNGDYHRYPVDCWRFYPDAAMALLHWGQRSGYRPALLESFTTYQRLDVWNDSVAVFVRDEAQAHVHPARMLGRVGRYMNGRLLGCDGILCPQTASEDGQKLAHLTGHAKPRE</sequence>
<evidence type="ECO:0000259" key="1">
    <source>
        <dbReference type="Pfam" id="PF08241"/>
    </source>
</evidence>
<dbReference type="InterPro" id="IPR013216">
    <property type="entry name" value="Methyltransf_11"/>
</dbReference>
<protein>
    <submittedName>
        <fullName evidence="2">Methyltransferase type 11</fullName>
    </submittedName>
</protein>
<feature type="domain" description="Methyltransferase type 11" evidence="1">
    <location>
        <begin position="54"/>
        <end position="107"/>
    </location>
</feature>
<evidence type="ECO:0000313" key="2">
    <source>
        <dbReference type="EMBL" id="PZA16144.1"/>
    </source>
</evidence>
<dbReference type="RefSeq" id="WP_110525036.1">
    <property type="nucleotide sequence ID" value="NZ_QKOE01000008.1"/>
</dbReference>
<accession>A0A323UUF7</accession>
<dbReference type="CDD" id="cd02440">
    <property type="entry name" value="AdoMet_MTases"/>
    <property type="match status" value="1"/>
</dbReference>
<dbReference type="AlphaFoldDB" id="A0A323UUF7"/>
<keyword evidence="2" id="KW-0808">Transferase</keyword>
<dbReference type="Proteomes" id="UP000248259">
    <property type="component" value="Unassembled WGS sequence"/>
</dbReference>
<comment type="caution">
    <text evidence="2">The sequence shown here is derived from an EMBL/GenBank/DDBJ whole genome shotgun (WGS) entry which is preliminary data.</text>
</comment>
<evidence type="ECO:0000313" key="3">
    <source>
        <dbReference type="Proteomes" id="UP000248259"/>
    </source>
</evidence>
<keyword evidence="2" id="KW-0489">Methyltransferase</keyword>
<reference evidence="2 3" key="1">
    <citation type="submission" date="2018-06" db="EMBL/GenBank/DDBJ databases">
        <title>Azoarcus communis strain SWub3 genome.</title>
        <authorList>
            <person name="Zorraquino Salvo V."/>
            <person name="Toubiana D."/>
            <person name="Blumwald E."/>
        </authorList>
    </citation>
    <scope>NUCLEOTIDE SEQUENCE [LARGE SCALE GENOMIC DNA]</scope>
    <source>
        <strain evidence="2 3">SWub3</strain>
    </source>
</reference>